<sequence length="329" mass="35286">MSRTAEVTLAWFGKLPSRGDFVRSTQQGMLTQMLDQWLAQGLALLSADSRWKQIYDGAAACPFALLGVRSRVALAGFMRPSSDASGRRFPFVLTGSLELDAPAGFLPLAPLALAPLWGQLEAGCRQAGTADDPSQVLGELGWPKWEVEVERAPLAATLKDFLDSQTLASVEGLLRGGGHEAVDLRRILVALGLLLQPVPASGVSSLDKGLSLPLPADALYSAQVAAFWLALVTPFISRGDFELSLHLARNADGHPVLAIGFAGASPNTLHAMLDADQAGETFVELLGPTWVDEHLEQDYAMKKLSSYLLQPQLSLSQAFSTFKECFLGE</sequence>
<dbReference type="EMBL" id="BAAAEW010000014">
    <property type="protein sequence ID" value="GAA0751261.1"/>
    <property type="molecule type" value="Genomic_DNA"/>
</dbReference>
<name>A0ABP3VCF1_9BURK</name>
<dbReference type="InterPro" id="IPR038225">
    <property type="entry name" value="TagF_sf"/>
</dbReference>
<dbReference type="Pfam" id="PF09867">
    <property type="entry name" value="TagF_N"/>
    <property type="match status" value="1"/>
</dbReference>
<gene>
    <name evidence="1" type="primary">tagF</name>
    <name evidence="1" type="ORF">GCM10009107_23810</name>
</gene>
<dbReference type="Proteomes" id="UP001500279">
    <property type="component" value="Unassembled WGS sequence"/>
</dbReference>
<evidence type="ECO:0000313" key="1">
    <source>
        <dbReference type="EMBL" id="GAA0751261.1"/>
    </source>
</evidence>
<accession>A0ABP3VCF1</accession>
<protein>
    <submittedName>
        <fullName evidence="1">Type VI secretion system-associated protein TagF</fullName>
    </submittedName>
</protein>
<dbReference type="RefSeq" id="WP_231011445.1">
    <property type="nucleotide sequence ID" value="NZ_BAAAEW010000014.1"/>
</dbReference>
<comment type="caution">
    <text evidence="1">The sequence shown here is derived from an EMBL/GenBank/DDBJ whole genome shotgun (WGS) entry which is preliminary data.</text>
</comment>
<dbReference type="Gene3D" id="3.40.1730.10">
    <property type="entry name" value="pa0076 domain"/>
    <property type="match status" value="1"/>
</dbReference>
<evidence type="ECO:0000313" key="2">
    <source>
        <dbReference type="Proteomes" id="UP001500279"/>
    </source>
</evidence>
<reference evidence="2" key="1">
    <citation type="journal article" date="2019" name="Int. J. Syst. Evol. Microbiol.">
        <title>The Global Catalogue of Microorganisms (GCM) 10K type strain sequencing project: providing services to taxonomists for standard genome sequencing and annotation.</title>
        <authorList>
            <consortium name="The Broad Institute Genomics Platform"/>
            <consortium name="The Broad Institute Genome Sequencing Center for Infectious Disease"/>
            <person name="Wu L."/>
            <person name="Ma J."/>
        </authorList>
    </citation>
    <scope>NUCLEOTIDE SEQUENCE [LARGE SCALE GENOMIC DNA]</scope>
    <source>
        <strain evidence="2">JCM 15503</strain>
    </source>
</reference>
<proteinExistence type="predicted"/>
<dbReference type="InterPro" id="IPR017748">
    <property type="entry name" value="TagF"/>
</dbReference>
<organism evidence="1 2">
    <name type="scientific">Ideonella azotifigens</name>
    <dbReference type="NCBI Taxonomy" id="513160"/>
    <lineage>
        <taxon>Bacteria</taxon>
        <taxon>Pseudomonadati</taxon>
        <taxon>Pseudomonadota</taxon>
        <taxon>Betaproteobacteria</taxon>
        <taxon>Burkholderiales</taxon>
        <taxon>Sphaerotilaceae</taxon>
        <taxon>Ideonella</taxon>
    </lineage>
</organism>
<dbReference type="NCBIfam" id="TIGR03373">
    <property type="entry name" value="VI_minor_4"/>
    <property type="match status" value="1"/>
</dbReference>
<keyword evidence="2" id="KW-1185">Reference proteome</keyword>